<organism evidence="10 11">
    <name type="scientific">Amphimedon queenslandica</name>
    <name type="common">Sponge</name>
    <dbReference type="NCBI Taxonomy" id="400682"/>
    <lineage>
        <taxon>Eukaryota</taxon>
        <taxon>Metazoa</taxon>
        <taxon>Porifera</taxon>
        <taxon>Demospongiae</taxon>
        <taxon>Heteroscleromorpha</taxon>
        <taxon>Haplosclerida</taxon>
        <taxon>Niphatidae</taxon>
        <taxon>Amphimedon</taxon>
    </lineage>
</organism>
<keyword evidence="5" id="KW-0378">Hydrolase</keyword>
<keyword evidence="6" id="KW-0862">Zinc</keyword>
<dbReference type="GO" id="GO:0006508">
    <property type="term" value="P:proteolysis"/>
    <property type="evidence" value="ECO:0007669"/>
    <property type="project" value="UniProtKB-KW"/>
</dbReference>
<sequence>MKTFIIVSLLSCVLAMPPTGWPISVDMGCSKYISAVACSFEFTNIANEALYLLKRGTPLEGLFSQFLTVSVAGSPVEYDGPFVFYTPLTKDEFVLLKAGERISASVQITDAFSIDTDGLYTVQYSKPLLYLSVNEMSELSNGQLRESTVQESIHIYLEDTHALLKPRRPKETDKIDYTVNIESCSTASFTGSKNNSGTLDAHKRLCAGIDKVKGKLKNNKLYRTWFGAYDASRFTTVSNVYNYMRNGLASKSVRYYNNGPSCKSNWVAYTYRSYSGTTVYLCNSFYKYPTACRGTKYTKERVLLHEWAHALGGRSDEAYYADNCKKLAKNEPARAIKNADSFSFHYCKSQ</sequence>
<dbReference type="Gene3D" id="2.60.40.2970">
    <property type="match status" value="1"/>
</dbReference>
<keyword evidence="11" id="KW-1185">Reference proteome</keyword>
<feature type="signal peptide" evidence="8">
    <location>
        <begin position="1"/>
        <end position="15"/>
    </location>
</feature>
<dbReference type="KEGG" id="aqu:105316861"/>
<evidence type="ECO:0000256" key="5">
    <source>
        <dbReference type="ARBA" id="ARBA00022801"/>
    </source>
</evidence>
<evidence type="ECO:0000256" key="7">
    <source>
        <dbReference type="ARBA" id="ARBA00023049"/>
    </source>
</evidence>
<evidence type="ECO:0000313" key="11">
    <source>
        <dbReference type="Proteomes" id="UP000007879"/>
    </source>
</evidence>
<dbReference type="Pfam" id="PF14521">
    <property type="entry name" value="Aspzincin_M35"/>
    <property type="match status" value="1"/>
</dbReference>
<keyword evidence="4" id="KW-0479">Metal-binding</keyword>
<dbReference type="Gene3D" id="3.40.390.10">
    <property type="entry name" value="Collagenase (Catalytic Domain)"/>
    <property type="match status" value="1"/>
</dbReference>
<dbReference type="PANTHER" id="PTHR37016:SF3">
    <property type="entry name" value="NEUTRAL PROTEASE 2-RELATED"/>
    <property type="match status" value="1"/>
</dbReference>
<evidence type="ECO:0000256" key="3">
    <source>
        <dbReference type="ARBA" id="ARBA00022670"/>
    </source>
</evidence>
<dbReference type="SUPFAM" id="SSF55486">
    <property type="entry name" value="Metalloproteases ('zincins'), catalytic domain"/>
    <property type="match status" value="1"/>
</dbReference>
<dbReference type="InterPro" id="IPR024079">
    <property type="entry name" value="MetalloPept_cat_dom_sf"/>
</dbReference>
<keyword evidence="8" id="KW-0732">Signal</keyword>
<evidence type="ECO:0000313" key="10">
    <source>
        <dbReference type="EnsemblMetazoa" id="XP_011410402.2"/>
    </source>
</evidence>
<dbReference type="RefSeq" id="XP_011410402.2">
    <property type="nucleotide sequence ID" value="XM_011412100.2"/>
</dbReference>
<dbReference type="GeneID" id="105316861"/>
<evidence type="ECO:0000256" key="6">
    <source>
        <dbReference type="ARBA" id="ARBA00022833"/>
    </source>
</evidence>
<dbReference type="SMART" id="SM01351">
    <property type="entry name" value="Aspzincin_M35"/>
    <property type="match status" value="1"/>
</dbReference>
<accession>A0AAN0IVV6</accession>
<dbReference type="GO" id="GO:0046872">
    <property type="term" value="F:metal ion binding"/>
    <property type="evidence" value="ECO:0007669"/>
    <property type="project" value="UniProtKB-KW"/>
</dbReference>
<evidence type="ECO:0000256" key="2">
    <source>
        <dbReference type="ARBA" id="ARBA00010279"/>
    </source>
</evidence>
<dbReference type="GO" id="GO:0004222">
    <property type="term" value="F:metalloendopeptidase activity"/>
    <property type="evidence" value="ECO:0007669"/>
    <property type="project" value="InterPro"/>
</dbReference>
<evidence type="ECO:0000256" key="1">
    <source>
        <dbReference type="ARBA" id="ARBA00001947"/>
    </source>
</evidence>
<reference evidence="11" key="1">
    <citation type="journal article" date="2010" name="Nature">
        <title>The Amphimedon queenslandica genome and the evolution of animal complexity.</title>
        <authorList>
            <person name="Srivastava M."/>
            <person name="Simakov O."/>
            <person name="Chapman J."/>
            <person name="Fahey B."/>
            <person name="Gauthier M.E."/>
            <person name="Mitros T."/>
            <person name="Richards G.S."/>
            <person name="Conaco C."/>
            <person name="Dacre M."/>
            <person name="Hellsten U."/>
            <person name="Larroux C."/>
            <person name="Putnam N.H."/>
            <person name="Stanke M."/>
            <person name="Adamska M."/>
            <person name="Darling A."/>
            <person name="Degnan S.M."/>
            <person name="Oakley T.H."/>
            <person name="Plachetzki D.C."/>
            <person name="Zhai Y."/>
            <person name="Adamski M."/>
            <person name="Calcino A."/>
            <person name="Cummins S.F."/>
            <person name="Goodstein D.M."/>
            <person name="Harris C."/>
            <person name="Jackson D.J."/>
            <person name="Leys S.P."/>
            <person name="Shu S."/>
            <person name="Woodcroft B.J."/>
            <person name="Vervoort M."/>
            <person name="Kosik K.S."/>
            <person name="Manning G."/>
            <person name="Degnan B.M."/>
            <person name="Rokhsar D.S."/>
        </authorList>
    </citation>
    <scope>NUCLEOTIDE SEQUENCE [LARGE SCALE GENOMIC DNA]</scope>
</reference>
<evidence type="ECO:0000256" key="8">
    <source>
        <dbReference type="SAM" id="SignalP"/>
    </source>
</evidence>
<keyword evidence="3" id="KW-0645">Protease</keyword>
<comment type="similarity">
    <text evidence="2">Belongs to the peptidase M35 family.</text>
</comment>
<dbReference type="PANTHER" id="PTHR37016">
    <property type="match status" value="1"/>
</dbReference>
<dbReference type="EnsemblMetazoa" id="XM_011412100.2">
    <property type="protein sequence ID" value="XP_011410402.2"/>
    <property type="gene ID" value="LOC105316861"/>
</dbReference>
<comment type="cofactor">
    <cofactor evidence="1">
        <name>Zn(2+)</name>
        <dbReference type="ChEBI" id="CHEBI:29105"/>
    </cofactor>
</comment>
<dbReference type="AlphaFoldDB" id="A0AAN0IVV6"/>
<proteinExistence type="inferred from homology"/>
<evidence type="ECO:0000256" key="4">
    <source>
        <dbReference type="ARBA" id="ARBA00022723"/>
    </source>
</evidence>
<keyword evidence="7" id="KW-0482">Metalloprotease</keyword>
<feature type="domain" description="Lysine-specific metallo-endopeptidase" evidence="9">
    <location>
        <begin position="214"/>
        <end position="347"/>
    </location>
</feature>
<feature type="chain" id="PRO_5042942386" description="Lysine-specific metallo-endopeptidase domain-containing protein" evidence="8">
    <location>
        <begin position="16"/>
        <end position="350"/>
    </location>
</feature>
<dbReference type="InterPro" id="IPR050414">
    <property type="entry name" value="Fungal_M35_metalloproteases"/>
</dbReference>
<name>A0AAN0IVV6_AMPQE</name>
<evidence type="ECO:0000259" key="9">
    <source>
        <dbReference type="SMART" id="SM01351"/>
    </source>
</evidence>
<dbReference type="InterPro" id="IPR029463">
    <property type="entry name" value="Lys_MEP"/>
</dbReference>
<dbReference type="Proteomes" id="UP000007879">
    <property type="component" value="Unassembled WGS sequence"/>
</dbReference>
<protein>
    <recommendedName>
        <fullName evidence="9">Lysine-specific metallo-endopeptidase domain-containing protein</fullName>
    </recommendedName>
</protein>
<reference evidence="10" key="2">
    <citation type="submission" date="2024-06" db="UniProtKB">
        <authorList>
            <consortium name="EnsemblMetazoa"/>
        </authorList>
    </citation>
    <scope>IDENTIFICATION</scope>
</reference>